<keyword evidence="3" id="KW-0378">Hydrolase</keyword>
<dbReference type="RefSeq" id="WP_159397144.1">
    <property type="nucleotide sequence ID" value="NZ_CP012673.1"/>
</dbReference>
<sequence>MPRRFGFSGSLLLGASLLLATSAASATTARTILHNGKIFTSDPENLWAEAVAVRGKRVLAVGSDAEVLGLAAPKTRIIDLGGRTVVPGLNDAHVHVLAPAGSPLNSPADFVPGPGPALPEVLDLITSGASTTPAGTWLVGFVGTAMFDDAQANRFAFDTVSPDHPVVLFAWTGHGTWLNSRAMEVLGIAEDEPDPFGGHYVRAQGSDVLTGEAHEYAEHQIRRKLYALLSDEELVAQYRRFAGKALRLGFTSLQDMAVGLPHDRALAVLRAADLPLRVRSICAPLSPGEGCEAGGDPGAMVRAAGIKWFTDGTPVERLACLSGSYADRPGWSGTFNLPEEPLAAIFDQGLRGSPRRNQLLFHAVGDSAIGRILDAMEASGGPDAWLGRRTRIEHGDLLLPSDIARARELGAVVVQNPTHLGLPHVFAERFTPEILGDVEPLATLLDEGIPLAFGTDGIGDVMSPFVDLLFATVHPTRREEALTLEDAVIAYTRGSAYAELEEHRKGTLAPGFFADLAVLSRDIFTAGSPEALAATTSELTMVGGEIVWDSGALAPGGEAR</sequence>
<dbReference type="EC" id="3.5.1.32" evidence="3"/>
<protein>
    <submittedName>
        <fullName evidence="3">Amidohydrolase</fullName>
        <ecNumber evidence="3">3.5.1.32</ecNumber>
    </submittedName>
</protein>
<dbReference type="GO" id="GO:0047980">
    <property type="term" value="F:hippurate hydrolase activity"/>
    <property type="evidence" value="ECO:0007669"/>
    <property type="project" value="UniProtKB-EC"/>
</dbReference>
<dbReference type="InterPro" id="IPR011059">
    <property type="entry name" value="Metal-dep_hydrolase_composite"/>
</dbReference>
<feature type="domain" description="Amidohydrolase 3" evidence="2">
    <location>
        <begin position="76"/>
        <end position="547"/>
    </location>
</feature>
<proteinExistence type="predicted"/>
<dbReference type="SUPFAM" id="SSF51556">
    <property type="entry name" value="Metallo-dependent hydrolases"/>
    <property type="match status" value="1"/>
</dbReference>
<evidence type="ECO:0000256" key="1">
    <source>
        <dbReference type="SAM" id="SignalP"/>
    </source>
</evidence>
<dbReference type="InterPro" id="IPR032466">
    <property type="entry name" value="Metal_Hydrolase"/>
</dbReference>
<dbReference type="SUPFAM" id="SSF51338">
    <property type="entry name" value="Composite domain of metallo-dependent hydrolases"/>
    <property type="match status" value="1"/>
</dbReference>
<dbReference type="Proteomes" id="UP000238348">
    <property type="component" value="Chromosome"/>
</dbReference>
<dbReference type="AlphaFoldDB" id="A0A2L0EU04"/>
<organism evidence="3 4">
    <name type="scientific">Sorangium cellulosum</name>
    <name type="common">Polyangium cellulosum</name>
    <dbReference type="NCBI Taxonomy" id="56"/>
    <lineage>
        <taxon>Bacteria</taxon>
        <taxon>Pseudomonadati</taxon>
        <taxon>Myxococcota</taxon>
        <taxon>Polyangia</taxon>
        <taxon>Polyangiales</taxon>
        <taxon>Polyangiaceae</taxon>
        <taxon>Sorangium</taxon>
    </lineage>
</organism>
<evidence type="ECO:0000313" key="3">
    <source>
        <dbReference type="EMBL" id="AUX42787.1"/>
    </source>
</evidence>
<name>A0A2L0EU04_SORCE</name>
<accession>A0A2L0EU04</accession>
<dbReference type="Gene3D" id="3.20.20.140">
    <property type="entry name" value="Metal-dependent hydrolases"/>
    <property type="match status" value="1"/>
</dbReference>
<gene>
    <name evidence="3" type="ORF">SOCE26_042210</name>
</gene>
<dbReference type="PANTHER" id="PTHR22642:SF2">
    <property type="entry name" value="PROTEIN LONG AFTER FAR-RED 3"/>
    <property type="match status" value="1"/>
</dbReference>
<dbReference type="EMBL" id="CP012673">
    <property type="protein sequence ID" value="AUX42787.1"/>
    <property type="molecule type" value="Genomic_DNA"/>
</dbReference>
<dbReference type="OrthoDB" id="5485695at2"/>
<feature type="chain" id="PRO_5014675475" evidence="1">
    <location>
        <begin position="27"/>
        <end position="560"/>
    </location>
</feature>
<evidence type="ECO:0000259" key="2">
    <source>
        <dbReference type="Pfam" id="PF07969"/>
    </source>
</evidence>
<dbReference type="Gene3D" id="3.10.310.70">
    <property type="match status" value="1"/>
</dbReference>
<keyword evidence="1" id="KW-0732">Signal</keyword>
<dbReference type="Gene3D" id="2.30.40.10">
    <property type="entry name" value="Urease, subunit C, domain 1"/>
    <property type="match status" value="1"/>
</dbReference>
<reference evidence="3 4" key="1">
    <citation type="submission" date="2015-09" db="EMBL/GenBank/DDBJ databases">
        <title>Sorangium comparison.</title>
        <authorList>
            <person name="Zaburannyi N."/>
            <person name="Bunk B."/>
            <person name="Overmann J."/>
            <person name="Mueller R."/>
        </authorList>
    </citation>
    <scope>NUCLEOTIDE SEQUENCE [LARGE SCALE GENOMIC DNA]</scope>
    <source>
        <strain evidence="3 4">So ce26</strain>
    </source>
</reference>
<dbReference type="InterPro" id="IPR013108">
    <property type="entry name" value="Amidohydro_3"/>
</dbReference>
<dbReference type="Pfam" id="PF07969">
    <property type="entry name" value="Amidohydro_3"/>
    <property type="match status" value="1"/>
</dbReference>
<feature type="signal peptide" evidence="1">
    <location>
        <begin position="1"/>
        <end position="26"/>
    </location>
</feature>
<evidence type="ECO:0000313" key="4">
    <source>
        <dbReference type="Proteomes" id="UP000238348"/>
    </source>
</evidence>
<dbReference type="PANTHER" id="PTHR22642">
    <property type="entry name" value="IMIDAZOLONEPROPIONASE"/>
    <property type="match status" value="1"/>
</dbReference>